<feature type="region of interest" description="Disordered" evidence="2">
    <location>
        <begin position="83"/>
        <end position="182"/>
    </location>
</feature>
<reference evidence="3 4" key="1">
    <citation type="journal article" date="2016" name="Mol. Biol. Evol.">
        <title>Genome-Wide Survey of Gut Fungi (Harpellales) Reveals the First Horizontally Transferred Ubiquitin Gene from a Mosquito Host.</title>
        <authorList>
            <person name="Wang Y."/>
            <person name="White M.M."/>
            <person name="Kvist S."/>
            <person name="Moncalvo J.M."/>
        </authorList>
    </citation>
    <scope>NUCLEOTIDE SEQUENCE [LARGE SCALE GENOMIC DNA]</scope>
    <source>
        <strain evidence="3 4">ALG-7-W6</strain>
    </source>
</reference>
<comment type="caution">
    <text evidence="3">The sequence shown here is derived from an EMBL/GenBank/DDBJ whole genome shotgun (WGS) entry which is preliminary data.</text>
</comment>
<dbReference type="AlphaFoldDB" id="A0A1R0GY51"/>
<keyword evidence="4" id="KW-1185">Reference proteome</keyword>
<dbReference type="GO" id="GO:0003723">
    <property type="term" value="F:RNA binding"/>
    <property type="evidence" value="ECO:0007669"/>
    <property type="project" value="UniProtKB-KW"/>
</dbReference>
<evidence type="ECO:0000256" key="1">
    <source>
        <dbReference type="ARBA" id="ARBA00022884"/>
    </source>
</evidence>
<dbReference type="SUPFAM" id="SSF54928">
    <property type="entry name" value="RNA-binding domain, RBD"/>
    <property type="match status" value="1"/>
</dbReference>
<dbReference type="EMBL" id="LSSL01002125">
    <property type="protein sequence ID" value="OLY81833.1"/>
    <property type="molecule type" value="Genomic_DNA"/>
</dbReference>
<evidence type="ECO:0000313" key="4">
    <source>
        <dbReference type="Proteomes" id="UP000187455"/>
    </source>
</evidence>
<dbReference type="GO" id="GO:0005634">
    <property type="term" value="C:nucleus"/>
    <property type="evidence" value="ECO:0007669"/>
    <property type="project" value="TreeGrafter"/>
</dbReference>
<feature type="region of interest" description="Disordered" evidence="2">
    <location>
        <begin position="216"/>
        <end position="244"/>
    </location>
</feature>
<feature type="compositionally biased region" description="Basic and acidic residues" evidence="2">
    <location>
        <begin position="127"/>
        <end position="136"/>
    </location>
</feature>
<evidence type="ECO:0000256" key="2">
    <source>
        <dbReference type="SAM" id="MobiDB-lite"/>
    </source>
</evidence>
<feature type="compositionally biased region" description="Polar residues" evidence="2">
    <location>
        <begin position="352"/>
        <end position="374"/>
    </location>
</feature>
<dbReference type="InterPro" id="IPR045137">
    <property type="entry name" value="RBM26/27"/>
</dbReference>
<dbReference type="STRING" id="133383.A0A1R0GY51"/>
<dbReference type="OrthoDB" id="443401at2759"/>
<protein>
    <submittedName>
        <fullName evidence="3">Putative RNA-binding protein</fullName>
    </submittedName>
</protein>
<gene>
    <name evidence="3" type="ORF">AYI68_g4054</name>
</gene>
<accession>A0A1R0GY51</accession>
<feature type="compositionally biased region" description="Basic and acidic residues" evidence="2">
    <location>
        <begin position="152"/>
        <end position="182"/>
    </location>
</feature>
<name>A0A1R0GY51_9FUNG</name>
<feature type="region of interest" description="Disordered" evidence="2">
    <location>
        <begin position="352"/>
        <end position="385"/>
    </location>
</feature>
<dbReference type="InterPro" id="IPR035979">
    <property type="entry name" value="RBD_domain_sf"/>
</dbReference>
<keyword evidence="1" id="KW-0694">RNA-binding</keyword>
<dbReference type="Proteomes" id="UP000187455">
    <property type="component" value="Unassembled WGS sequence"/>
</dbReference>
<dbReference type="PANTHER" id="PTHR14398">
    <property type="entry name" value="RNA RECOGNITION RRM/RNP DOMAIN"/>
    <property type="match status" value="1"/>
</dbReference>
<organism evidence="3 4">
    <name type="scientific">Smittium mucronatum</name>
    <dbReference type="NCBI Taxonomy" id="133383"/>
    <lineage>
        <taxon>Eukaryota</taxon>
        <taxon>Fungi</taxon>
        <taxon>Fungi incertae sedis</taxon>
        <taxon>Zoopagomycota</taxon>
        <taxon>Kickxellomycotina</taxon>
        <taxon>Harpellomycetes</taxon>
        <taxon>Harpellales</taxon>
        <taxon>Legeriomycetaceae</taxon>
        <taxon>Smittium</taxon>
    </lineage>
</organism>
<feature type="compositionally biased region" description="Basic and acidic residues" evidence="2">
    <location>
        <begin position="375"/>
        <end position="385"/>
    </location>
</feature>
<sequence length="712" mass="81599">MALFEDEDSAILKGYLMGVLQKLSDADPNILAEYVMVLLQHDKKRDEIYEICKTDLKDFLGDETNGFVENLFYSLKYKTYIQKQSRKQEPQVARSKKSFDRYVSKSPKSDRYNRDLSDSNSRNRRRDRNDQYDNKKEKRKRKNSYNGSQIDENSKSSIKYDDNMSKRRETQTSHFKKEDSGSEIDLKKRYDSKRFSNSKTLKTNSNYSSLDVNSSDEFIKRESSDDNPEMDNDHQIDINQNDEPYDPEDAVIKSSDSSIPPLNFDKSYLNQDQHHGYRPQIMNPGLVSIPSIYGVNINMPMGLRMGMGIPINPGLGGARPPHHLFHGNMIRPLPHLQSMNPINPGPIGFGHSNNNARNNFKINSNRPHYDFNQNKGRDAKHNDQGNLDDNKDLNDIGFVPDTQFVVENIPVEHLNRFSVENYFSQFGKLVQVQVDIDSRSALLIFADKECGLKAYRSQDAILSNRFITIRKRKRSQFSQKLHQNSQQEELANEDIRNKYLEKQKAIAEVNEKKTKLVDMYMNQQKILMSKLMDPLVSSKLTKPAIEEIKANIKKIQVLVKEVLNDGSIIPSEAKVESSKENAGLVDQINNSIRRDSLENNYGKVTGYNFNPEEGTVEVSYSQRWEAEEAFKSLPALPGFENSVLNWEENGIELNNDSGIETGLDSKEEASNEILSNAFGDVLEPGLTDGFGFDGFDYHENTNNHGEDRPWDL</sequence>
<proteinExistence type="predicted"/>
<dbReference type="PANTHER" id="PTHR14398:SF0">
    <property type="entry name" value="ZINC FINGER PROTEIN SWM"/>
    <property type="match status" value="1"/>
</dbReference>
<evidence type="ECO:0000313" key="3">
    <source>
        <dbReference type="EMBL" id="OLY81833.1"/>
    </source>
</evidence>
<feature type="compositionally biased region" description="Basic and acidic residues" evidence="2">
    <location>
        <begin position="97"/>
        <end position="117"/>
    </location>
</feature>